<dbReference type="PROSITE" id="PS51257">
    <property type="entry name" value="PROKAR_LIPOPROTEIN"/>
    <property type="match status" value="1"/>
</dbReference>
<evidence type="ECO:0000256" key="1">
    <source>
        <dbReference type="SAM" id="SignalP"/>
    </source>
</evidence>
<keyword evidence="3" id="KW-1185">Reference proteome</keyword>
<reference evidence="2 3" key="1">
    <citation type="journal article" date="2017" name="Antonie Van Leeuwenhoek">
        <title>Rhizobium rhizosphaerae sp. nov., a novel species isolated from rice rhizosphere.</title>
        <authorList>
            <person name="Zhao J.J."/>
            <person name="Zhang J."/>
            <person name="Zhang R.J."/>
            <person name="Zhang C.W."/>
            <person name="Yin H.Q."/>
            <person name="Zhang X.X."/>
        </authorList>
    </citation>
    <scope>NUCLEOTIDE SEQUENCE [LARGE SCALE GENOMIC DNA]</scope>
    <source>
        <strain evidence="2 3">BSs20135</strain>
    </source>
</reference>
<keyword evidence="1" id="KW-0732">Signal</keyword>
<gene>
    <name evidence="2" type="ORF">GARC_1090</name>
</gene>
<dbReference type="EMBL" id="BAEO01000013">
    <property type="protein sequence ID" value="GAC18071.1"/>
    <property type="molecule type" value="Genomic_DNA"/>
</dbReference>
<dbReference type="STRING" id="493475.GARC_1090"/>
<dbReference type="AlphaFoldDB" id="K6Y299"/>
<feature type="signal peptide" evidence="1">
    <location>
        <begin position="1"/>
        <end position="20"/>
    </location>
</feature>
<comment type="caution">
    <text evidence="2">The sequence shown here is derived from an EMBL/GenBank/DDBJ whole genome shotgun (WGS) entry which is preliminary data.</text>
</comment>
<dbReference type="RefSeq" id="WP_007617486.1">
    <property type="nucleotide sequence ID" value="NZ_BAEO01000013.1"/>
</dbReference>
<dbReference type="Proteomes" id="UP000006327">
    <property type="component" value="Unassembled WGS sequence"/>
</dbReference>
<accession>K6Y299</accession>
<evidence type="ECO:0000313" key="2">
    <source>
        <dbReference type="EMBL" id="GAC18071.1"/>
    </source>
</evidence>
<name>K6Y299_9ALTE</name>
<feature type="chain" id="PRO_5003897056" evidence="1">
    <location>
        <begin position="21"/>
        <end position="67"/>
    </location>
</feature>
<protein>
    <submittedName>
        <fullName evidence="2">Uncharacterized protein</fullName>
    </submittedName>
</protein>
<proteinExistence type="predicted"/>
<evidence type="ECO:0000313" key="3">
    <source>
        <dbReference type="Proteomes" id="UP000006327"/>
    </source>
</evidence>
<organism evidence="2 3">
    <name type="scientific">Paraglaciecola arctica BSs20135</name>
    <dbReference type="NCBI Taxonomy" id="493475"/>
    <lineage>
        <taxon>Bacteria</taxon>
        <taxon>Pseudomonadati</taxon>
        <taxon>Pseudomonadota</taxon>
        <taxon>Gammaproteobacteria</taxon>
        <taxon>Alteromonadales</taxon>
        <taxon>Alteromonadaceae</taxon>
        <taxon>Paraglaciecola</taxon>
    </lineage>
</organism>
<sequence>MSNKKLFWVAFFILSCCEFAQVAYSQNILTSTQTIELVGTGLQCHDKNDLDSRNLFKEKLSSNLLPR</sequence>